<gene>
    <name evidence="9" type="ORF">SVA_0802</name>
</gene>
<feature type="domain" description="ABC3 transporter permease C-terminal" evidence="7">
    <location>
        <begin position="715"/>
        <end position="830"/>
    </location>
</feature>
<dbReference type="EMBL" id="AP014936">
    <property type="protein sequence ID" value="BAU47381.1"/>
    <property type="molecule type" value="Genomic_DNA"/>
</dbReference>
<reference evidence="9 10" key="1">
    <citation type="submission" date="2015-08" db="EMBL/GenBank/DDBJ databases">
        <title>Complete genome sequence of Sulfurifustis variabilis.</title>
        <authorList>
            <person name="Miura A."/>
            <person name="Kojima H."/>
            <person name="Fukui M."/>
        </authorList>
    </citation>
    <scope>NUCLEOTIDE SEQUENCE [LARGE SCALE GENOMIC DNA]</scope>
    <source>
        <strain evidence="10">skN76</strain>
    </source>
</reference>
<feature type="transmembrane region" description="Helical" evidence="6">
    <location>
        <begin position="755"/>
        <end position="784"/>
    </location>
</feature>
<evidence type="ECO:0000256" key="4">
    <source>
        <dbReference type="ARBA" id="ARBA00022989"/>
    </source>
</evidence>
<keyword evidence="10" id="KW-1185">Reference proteome</keyword>
<feature type="domain" description="MacB-like periplasmic core" evidence="8">
    <location>
        <begin position="21"/>
        <end position="221"/>
    </location>
</feature>
<evidence type="ECO:0000256" key="6">
    <source>
        <dbReference type="SAM" id="Phobius"/>
    </source>
</evidence>
<feature type="transmembrane region" description="Helical" evidence="6">
    <location>
        <begin position="804"/>
        <end position="825"/>
    </location>
</feature>
<keyword evidence="3 6" id="KW-0812">Transmembrane</keyword>
<comment type="subcellular location">
    <subcellularLocation>
        <location evidence="1">Cell membrane</location>
        <topology evidence="1">Multi-pass membrane protein</topology>
    </subcellularLocation>
</comment>
<evidence type="ECO:0000259" key="8">
    <source>
        <dbReference type="Pfam" id="PF12704"/>
    </source>
</evidence>
<evidence type="ECO:0000256" key="2">
    <source>
        <dbReference type="ARBA" id="ARBA00022475"/>
    </source>
</evidence>
<dbReference type="Pfam" id="PF02687">
    <property type="entry name" value="FtsX"/>
    <property type="match status" value="2"/>
</dbReference>
<dbReference type="InterPro" id="IPR025857">
    <property type="entry name" value="MacB_PCD"/>
</dbReference>
<evidence type="ECO:0000313" key="9">
    <source>
        <dbReference type="EMBL" id="BAU47381.1"/>
    </source>
</evidence>
<keyword evidence="2" id="KW-1003">Cell membrane</keyword>
<evidence type="ECO:0000313" key="10">
    <source>
        <dbReference type="Proteomes" id="UP000218899"/>
    </source>
</evidence>
<dbReference type="InterPro" id="IPR003838">
    <property type="entry name" value="ABC3_permease_C"/>
</dbReference>
<feature type="domain" description="MacB-like periplasmic core" evidence="8">
    <location>
        <begin position="474"/>
        <end position="679"/>
    </location>
</feature>
<accession>A0A1B4VAY9</accession>
<evidence type="ECO:0000256" key="3">
    <source>
        <dbReference type="ARBA" id="ARBA00022692"/>
    </source>
</evidence>
<organism evidence="9 10">
    <name type="scientific">Sulfurifustis variabilis</name>
    <dbReference type="NCBI Taxonomy" id="1675686"/>
    <lineage>
        <taxon>Bacteria</taxon>
        <taxon>Pseudomonadati</taxon>
        <taxon>Pseudomonadota</taxon>
        <taxon>Gammaproteobacteria</taxon>
        <taxon>Acidiferrobacterales</taxon>
        <taxon>Acidiferrobacteraceae</taxon>
        <taxon>Sulfurifustis</taxon>
    </lineage>
</organism>
<protein>
    <submittedName>
        <fullName evidence="9">Permease</fullName>
    </submittedName>
</protein>
<name>A0A1B4VAY9_9GAMM</name>
<evidence type="ECO:0000259" key="7">
    <source>
        <dbReference type="Pfam" id="PF02687"/>
    </source>
</evidence>
<keyword evidence="5 6" id="KW-0472">Membrane</keyword>
<feature type="transmembrane region" description="Helical" evidence="6">
    <location>
        <begin position="398"/>
        <end position="416"/>
    </location>
</feature>
<feature type="transmembrane region" description="Helical" evidence="6">
    <location>
        <begin position="297"/>
        <end position="325"/>
    </location>
</feature>
<feature type="transmembrane region" description="Helical" evidence="6">
    <location>
        <begin position="253"/>
        <end position="276"/>
    </location>
</feature>
<dbReference type="Proteomes" id="UP000218899">
    <property type="component" value="Chromosome"/>
</dbReference>
<evidence type="ECO:0000256" key="1">
    <source>
        <dbReference type="ARBA" id="ARBA00004651"/>
    </source>
</evidence>
<keyword evidence="4 6" id="KW-1133">Transmembrane helix</keyword>
<evidence type="ECO:0000256" key="5">
    <source>
        <dbReference type="ARBA" id="ARBA00023136"/>
    </source>
</evidence>
<dbReference type="GO" id="GO:0005886">
    <property type="term" value="C:plasma membrane"/>
    <property type="evidence" value="ECO:0007669"/>
    <property type="project" value="UniProtKB-SubCell"/>
</dbReference>
<feature type="transmembrane region" description="Helical" evidence="6">
    <location>
        <begin position="422"/>
        <end position="446"/>
    </location>
</feature>
<feature type="transmembrane region" description="Helical" evidence="6">
    <location>
        <begin position="475"/>
        <end position="498"/>
    </location>
</feature>
<feature type="transmembrane region" description="Helical" evidence="6">
    <location>
        <begin position="355"/>
        <end position="377"/>
    </location>
</feature>
<sequence length="839" mass="87627">MVRLLRRASRRALARRWWLLALVVIGIAIGVAVVVAVDIANESARRAFAVSLENVGGRATHRIVGGPTGLDERVYARLRLSGVRGAAPLVEAYATARGETLRLLGVDPFAESGIRGHLGAVDGDAIVRLLTEPGTALLAAPTAERLGLRAGDGLELSIGGRRHAVTLVGLLDGENRAAIDGLLLADIGTAQEIAGALGRLSAIDLVLPEGATGKARAADIERMLPPEAALVRAEARGEALAQMTRAFRTNLTAMSLLALVVGSFLIYNTMTFAVLQRRPLLAVLRALGVTRGELFRLVLAEALAIGLAGTVLGLALGAGLGLGLVRLVTRTMTDLYFVVTVREAGLAVAPFVKGLALGLAATMLATLPAAFEAASTAPRLALLRSTLEARVRRASPRLAATGLAMIGAALLVLGLADRGLIAGFVALFLLILGLTLLVPLAVAAMVRLAEPLARRAGVVVRLAIRAIAASLSRTGVAIAALMLAVATVVGVGVMIGSFRASVETWLDSTLRADLYVAIPGAGGTRMPAHLDPAIVAGVRSLPGLETVVGARYVTLESEGRLTEMLALDFPASWAPPYRFKDATPGAWAAFAEGRAVLVTEPYAYRHAVAPGDRIVLRTTGGAHELPVAGVLLDYSSENGLVVLAHPLYARLYGDPHYSALRLYLAPGADAAVVADAVRRQADGVQAVQVRSNRELRALSLAIFDRTFTITEVLRLLAVAVAFVGTLSALMALELERAREYAVLRAIGFTPGQVRWMVSVQTALMGLAAGILAVPVGLALAVMLIEVINRRAFGWSMQPIVSPGVLAGAVGLAVLAALAAGLYPAFRLARALPARGLREE</sequence>
<dbReference type="InterPro" id="IPR038766">
    <property type="entry name" value="Membrane_comp_ABC_pdt"/>
</dbReference>
<dbReference type="PANTHER" id="PTHR30287:SF2">
    <property type="entry name" value="BLL1001 PROTEIN"/>
    <property type="match status" value="1"/>
</dbReference>
<feature type="domain" description="ABC3 transporter permease C-terminal" evidence="7">
    <location>
        <begin position="253"/>
        <end position="376"/>
    </location>
</feature>
<dbReference type="AlphaFoldDB" id="A0A1B4VAY9"/>
<dbReference type="PANTHER" id="PTHR30287">
    <property type="entry name" value="MEMBRANE COMPONENT OF PREDICTED ABC SUPERFAMILY METABOLITE UPTAKE TRANSPORTER"/>
    <property type="match status" value="1"/>
</dbReference>
<dbReference type="Pfam" id="PF12704">
    <property type="entry name" value="MacB_PCD"/>
    <property type="match status" value="2"/>
</dbReference>
<dbReference type="KEGG" id="sva:SVA_0802"/>
<feature type="transmembrane region" description="Helical" evidence="6">
    <location>
        <begin position="712"/>
        <end position="734"/>
    </location>
</feature>
<proteinExistence type="predicted"/>